<comment type="function">
    <text evidence="1">Involved in auxin transport. Regulator of the auxin signaling pathway.</text>
</comment>
<reference evidence="9" key="1">
    <citation type="submission" date="2018-01" db="EMBL/GenBank/DDBJ databases">
        <authorList>
            <person name="Mao J.F."/>
        </authorList>
    </citation>
    <scope>NUCLEOTIDE SEQUENCE</scope>
    <source>
        <strain evidence="9">Huo1</strain>
        <tissue evidence="9">Leaf</tissue>
    </source>
</reference>
<gene>
    <name evidence="9" type="ORF">SASPL_142861</name>
</gene>
<evidence type="ECO:0008006" key="11">
    <source>
        <dbReference type="Google" id="ProtNLM"/>
    </source>
</evidence>
<dbReference type="Proteomes" id="UP000298416">
    <property type="component" value="Unassembled WGS sequence"/>
</dbReference>
<keyword evidence="5" id="KW-1003">Cell membrane</keyword>
<evidence type="ECO:0000256" key="4">
    <source>
        <dbReference type="ARBA" id="ARBA00022448"/>
    </source>
</evidence>
<protein>
    <recommendedName>
        <fullName evidence="11">Protein BIG GRAIN 1-like E</fullName>
    </recommendedName>
</protein>
<comment type="similarity">
    <text evidence="3">Belongs to the BIG GRAIN 1 (BG1) plant protein family.</text>
</comment>
<evidence type="ECO:0000313" key="9">
    <source>
        <dbReference type="EMBL" id="KAG6396705.1"/>
    </source>
</evidence>
<keyword evidence="6" id="KW-0472">Membrane</keyword>
<evidence type="ECO:0000256" key="2">
    <source>
        <dbReference type="ARBA" id="ARBA00004236"/>
    </source>
</evidence>
<keyword evidence="7" id="KW-0927">Auxin signaling pathway</keyword>
<evidence type="ECO:0000256" key="7">
    <source>
        <dbReference type="ARBA" id="ARBA00023294"/>
    </source>
</evidence>
<dbReference type="PANTHER" id="PTHR33541:SF11">
    <property type="entry name" value="PROTEIN BIG GRAIN 1-LIKE E"/>
    <property type="match status" value="1"/>
</dbReference>
<feature type="region of interest" description="Disordered" evidence="8">
    <location>
        <begin position="1"/>
        <end position="28"/>
    </location>
</feature>
<accession>A0A8X8WJV9</accession>
<evidence type="ECO:0000256" key="6">
    <source>
        <dbReference type="ARBA" id="ARBA00023136"/>
    </source>
</evidence>
<dbReference type="PANTHER" id="PTHR33541">
    <property type="entry name" value="PROTEIN BIG GRAIN 1-LIKE A-RELATED"/>
    <property type="match status" value="1"/>
</dbReference>
<organism evidence="9">
    <name type="scientific">Salvia splendens</name>
    <name type="common">Scarlet sage</name>
    <dbReference type="NCBI Taxonomy" id="180675"/>
    <lineage>
        <taxon>Eukaryota</taxon>
        <taxon>Viridiplantae</taxon>
        <taxon>Streptophyta</taxon>
        <taxon>Embryophyta</taxon>
        <taxon>Tracheophyta</taxon>
        <taxon>Spermatophyta</taxon>
        <taxon>Magnoliopsida</taxon>
        <taxon>eudicotyledons</taxon>
        <taxon>Gunneridae</taxon>
        <taxon>Pentapetalae</taxon>
        <taxon>asterids</taxon>
        <taxon>lamiids</taxon>
        <taxon>Lamiales</taxon>
        <taxon>Lamiaceae</taxon>
        <taxon>Nepetoideae</taxon>
        <taxon>Mentheae</taxon>
        <taxon>Salviinae</taxon>
        <taxon>Salvia</taxon>
        <taxon>Salvia subgen. Calosphace</taxon>
        <taxon>core Calosphace</taxon>
    </lineage>
</organism>
<comment type="caution">
    <text evidence="9">The sequence shown here is derived from an EMBL/GenBank/DDBJ whole genome shotgun (WGS) entry which is preliminary data.</text>
</comment>
<sequence length="287" mass="32277">MILHTQNRHQTKSNSSSSDPSKVRKNSFHWRSDSSELDVFEAARYFSAANDHLQPYINGVNFVRDPNRNHIPRRSLDVTIMRSNPIPPDYHHQITDQKQPIKDQSKKFKQPSSPGGRLASFLNSLFSQSSLKKKKKSSKSSAKDLEEESPGGRRKRRSSISHFRITSTAKNAAAAEIGSGFRTPPPYVITPTKSHKELARFADQHHQVASVPMKGTSLKQSLEKLRVSEKMNLKKMSEEEDGAESDSSSDLFDLPNHELDFFSSSLPVYETTHMESIRIGTPISSAT</sequence>
<evidence type="ECO:0000313" key="10">
    <source>
        <dbReference type="Proteomes" id="UP000298416"/>
    </source>
</evidence>
<feature type="compositionally biased region" description="Polar residues" evidence="8">
    <location>
        <begin position="160"/>
        <end position="170"/>
    </location>
</feature>
<dbReference type="EMBL" id="PNBA02000016">
    <property type="protein sequence ID" value="KAG6396705.1"/>
    <property type="molecule type" value="Genomic_DNA"/>
</dbReference>
<dbReference type="AlphaFoldDB" id="A0A8X8WJV9"/>
<feature type="compositionally biased region" description="Basic and acidic residues" evidence="8">
    <location>
        <begin position="89"/>
        <end position="106"/>
    </location>
</feature>
<keyword evidence="4" id="KW-0813">Transport</keyword>
<keyword evidence="10" id="KW-1185">Reference proteome</keyword>
<dbReference type="InterPro" id="IPR039621">
    <property type="entry name" value="BG1-like"/>
</dbReference>
<dbReference type="OrthoDB" id="1871242at2759"/>
<evidence type="ECO:0000256" key="1">
    <source>
        <dbReference type="ARBA" id="ARBA00002281"/>
    </source>
</evidence>
<feature type="region of interest" description="Disordered" evidence="8">
    <location>
        <begin position="81"/>
        <end position="115"/>
    </location>
</feature>
<evidence type="ECO:0000256" key="3">
    <source>
        <dbReference type="ARBA" id="ARBA00010067"/>
    </source>
</evidence>
<dbReference type="GO" id="GO:0005886">
    <property type="term" value="C:plasma membrane"/>
    <property type="evidence" value="ECO:0007669"/>
    <property type="project" value="UniProtKB-SubCell"/>
</dbReference>
<name>A0A8X8WJV9_SALSN</name>
<comment type="subcellular location">
    <subcellularLocation>
        <location evidence="2">Cell membrane</location>
    </subcellularLocation>
</comment>
<feature type="region of interest" description="Disordered" evidence="8">
    <location>
        <begin position="130"/>
        <end position="187"/>
    </location>
</feature>
<dbReference type="GO" id="GO:0009734">
    <property type="term" value="P:auxin-activated signaling pathway"/>
    <property type="evidence" value="ECO:0007669"/>
    <property type="project" value="UniProtKB-KW"/>
</dbReference>
<evidence type="ECO:0000256" key="5">
    <source>
        <dbReference type="ARBA" id="ARBA00022475"/>
    </source>
</evidence>
<proteinExistence type="inferred from homology"/>
<feature type="compositionally biased region" description="Basic residues" evidence="8">
    <location>
        <begin position="1"/>
        <end position="11"/>
    </location>
</feature>
<evidence type="ECO:0000256" key="8">
    <source>
        <dbReference type="SAM" id="MobiDB-lite"/>
    </source>
</evidence>
<reference evidence="9" key="2">
    <citation type="submission" date="2020-08" db="EMBL/GenBank/DDBJ databases">
        <title>Plant Genome Project.</title>
        <authorList>
            <person name="Zhang R.-G."/>
        </authorList>
    </citation>
    <scope>NUCLEOTIDE SEQUENCE</scope>
    <source>
        <strain evidence="9">Huo1</strain>
        <tissue evidence="9">Leaf</tissue>
    </source>
</reference>